<organism evidence="4 5">
    <name type="scientific">Pseudomonas knackmussii (strain DSM 6978 / CCUG 54928 / LMG 23759 / B13)</name>
    <dbReference type="NCBI Taxonomy" id="1301098"/>
    <lineage>
        <taxon>Bacteria</taxon>
        <taxon>Pseudomonadati</taxon>
        <taxon>Pseudomonadota</taxon>
        <taxon>Gammaproteobacteria</taxon>
        <taxon>Pseudomonadales</taxon>
        <taxon>Pseudomonadaceae</taxon>
        <taxon>Pseudomonas</taxon>
    </lineage>
</organism>
<evidence type="ECO:0000313" key="4">
    <source>
        <dbReference type="EMBL" id="CDF82067.1"/>
    </source>
</evidence>
<accession>A0A024HC33</accession>
<dbReference type="InterPro" id="IPR050902">
    <property type="entry name" value="ABC_Transporter_SBP"/>
</dbReference>
<dbReference type="AlphaFoldDB" id="A0A024HC33"/>
<dbReference type="PANTHER" id="PTHR30535:SF34">
    <property type="entry name" value="MOLYBDATE-BINDING PROTEIN MOLA"/>
    <property type="match status" value="1"/>
</dbReference>
<evidence type="ECO:0000256" key="2">
    <source>
        <dbReference type="SAM" id="SignalP"/>
    </source>
</evidence>
<reference evidence="4 5" key="2">
    <citation type="submission" date="2014-05" db="EMBL/GenBank/DDBJ databases">
        <title>Genome sequence of the 3-chlorobenzoate degrading bacterium Pseudomonas knackmussii B13 shows multiple evidence for horizontal gene transfer.</title>
        <authorList>
            <person name="Miyazaki R."/>
            <person name="Bertelli C."/>
            <person name="Falquet L."/>
            <person name="Robinson-Rechavi M."/>
            <person name="Gharib W."/>
            <person name="Roy S."/>
            <person name="Van der Meer J.R."/>
        </authorList>
    </citation>
    <scope>NUCLEOTIDE SEQUENCE [LARGE SCALE GENOMIC DNA]</scope>
    <source>
        <strain evidence="4 5">B13</strain>
    </source>
</reference>
<dbReference type="SUPFAM" id="SSF53807">
    <property type="entry name" value="Helical backbone' metal receptor"/>
    <property type="match status" value="1"/>
</dbReference>
<dbReference type="NCBIfam" id="NF038402">
    <property type="entry name" value="TroA_like"/>
    <property type="match status" value="1"/>
</dbReference>
<protein>
    <recommendedName>
        <fullName evidence="3">Fe/B12 periplasmic-binding domain-containing protein</fullName>
    </recommendedName>
</protein>
<dbReference type="PANTHER" id="PTHR30535">
    <property type="entry name" value="VITAMIN B12-BINDING PROTEIN"/>
    <property type="match status" value="1"/>
</dbReference>
<dbReference type="InterPro" id="IPR054828">
    <property type="entry name" value="Vit_B12_bind_prot"/>
</dbReference>
<name>A0A024HC33_PSEKB</name>
<dbReference type="STRING" id="1301098.PKB_0699"/>
<dbReference type="PATRIC" id="fig|1301098.3.peg.706"/>
<keyword evidence="5" id="KW-1185">Reference proteome</keyword>
<dbReference type="eggNOG" id="COG0614">
    <property type="taxonomic scope" value="Bacteria"/>
</dbReference>
<sequence>MRRAAAVLLLLLGLPALAAQRVISLAPSMTDSVLELGAEDRLVAVLDGDVRPPQLAALPSVGRYGQLDMERLLSLRPDLLLVWPGSIPEAQLARLREFGIPLYIAEPHRLDDVPQQLEDLAARLGAEQKGKALADDFRRRIADLRQRYARPRPLRLFYQVWNQPLYTLGGRQVVSDALEVCGARNLFADLTLPAPQVGMESVLARDPEVILAPNAEQLAEWRNMPQLSATRLGQLWVLPDRNLERPSYAMLAATEKLCSLLAGAKPAAP</sequence>
<gene>
    <name evidence="4" type="ORF">PKB_0699</name>
</gene>
<reference evidence="4 5" key="1">
    <citation type="submission" date="2013-03" db="EMBL/GenBank/DDBJ databases">
        <authorList>
            <person name="Linke B."/>
        </authorList>
    </citation>
    <scope>NUCLEOTIDE SEQUENCE [LARGE SCALE GENOMIC DNA]</scope>
    <source>
        <strain evidence="4 5">B13</strain>
    </source>
</reference>
<feature type="chain" id="PRO_5001530023" description="Fe/B12 periplasmic-binding domain-containing protein" evidence="2">
    <location>
        <begin position="19"/>
        <end position="269"/>
    </location>
</feature>
<dbReference type="InterPro" id="IPR002491">
    <property type="entry name" value="ABC_transptr_periplasmic_BD"/>
</dbReference>
<proteinExistence type="predicted"/>
<dbReference type="RefSeq" id="WP_043249054.1">
    <property type="nucleotide sequence ID" value="NZ_HG322950.1"/>
</dbReference>
<evidence type="ECO:0000313" key="5">
    <source>
        <dbReference type="Proteomes" id="UP000025241"/>
    </source>
</evidence>
<dbReference type="Gene3D" id="3.40.50.1980">
    <property type="entry name" value="Nitrogenase molybdenum iron protein domain"/>
    <property type="match status" value="2"/>
</dbReference>
<feature type="signal peptide" evidence="2">
    <location>
        <begin position="1"/>
        <end position="18"/>
    </location>
</feature>
<dbReference type="Proteomes" id="UP000025241">
    <property type="component" value="Chromosome I"/>
</dbReference>
<dbReference type="KEGG" id="pkc:PKB_0699"/>
<dbReference type="PROSITE" id="PS50983">
    <property type="entry name" value="FE_B12_PBP"/>
    <property type="match status" value="1"/>
</dbReference>
<evidence type="ECO:0000259" key="3">
    <source>
        <dbReference type="PROSITE" id="PS50983"/>
    </source>
</evidence>
<keyword evidence="1 2" id="KW-0732">Signal</keyword>
<dbReference type="CDD" id="cd01144">
    <property type="entry name" value="BtuF"/>
    <property type="match status" value="1"/>
</dbReference>
<dbReference type="EMBL" id="HG322950">
    <property type="protein sequence ID" value="CDF82067.1"/>
    <property type="molecule type" value="Genomic_DNA"/>
</dbReference>
<dbReference type="Pfam" id="PF01497">
    <property type="entry name" value="Peripla_BP_2"/>
    <property type="match status" value="1"/>
</dbReference>
<evidence type="ECO:0000256" key="1">
    <source>
        <dbReference type="ARBA" id="ARBA00022729"/>
    </source>
</evidence>
<feature type="domain" description="Fe/B12 periplasmic-binding" evidence="3">
    <location>
        <begin position="21"/>
        <end position="265"/>
    </location>
</feature>
<dbReference type="OrthoDB" id="6495095at2"/>
<dbReference type="HOGENOM" id="CLU_038034_2_5_6"/>